<evidence type="ECO:0000256" key="1">
    <source>
        <dbReference type="SAM" id="MobiDB-lite"/>
    </source>
</evidence>
<dbReference type="SUPFAM" id="SSF47459">
    <property type="entry name" value="HLH, helix-loop-helix DNA-binding domain"/>
    <property type="match status" value="1"/>
</dbReference>
<dbReference type="RefSeq" id="XP_025362404.1">
    <property type="nucleotide sequence ID" value="XM_025509193.1"/>
</dbReference>
<dbReference type="EMBL" id="KZ819667">
    <property type="protein sequence ID" value="PWN27792.1"/>
    <property type="molecule type" value="Genomic_DNA"/>
</dbReference>
<feature type="domain" description="BHLH" evidence="2">
    <location>
        <begin position="113"/>
        <end position="206"/>
    </location>
</feature>
<reference evidence="3 4" key="1">
    <citation type="journal article" date="2018" name="Mol. Biol. Evol.">
        <title>Broad Genomic Sampling Reveals a Smut Pathogenic Ancestry of the Fungal Clade Ustilaginomycotina.</title>
        <authorList>
            <person name="Kijpornyongpan T."/>
            <person name="Mondo S.J."/>
            <person name="Barry K."/>
            <person name="Sandor L."/>
            <person name="Lee J."/>
            <person name="Lipzen A."/>
            <person name="Pangilinan J."/>
            <person name="LaButti K."/>
            <person name="Hainaut M."/>
            <person name="Henrissat B."/>
            <person name="Grigoriev I.V."/>
            <person name="Spatafora J.W."/>
            <person name="Aime M.C."/>
        </authorList>
    </citation>
    <scope>NUCLEOTIDE SEQUENCE [LARGE SCALE GENOMIC DNA]</scope>
    <source>
        <strain evidence="3 4">MCA 5214</strain>
    </source>
</reference>
<dbReference type="PROSITE" id="PS50888">
    <property type="entry name" value="BHLH"/>
    <property type="match status" value="1"/>
</dbReference>
<dbReference type="InterPro" id="IPR011598">
    <property type="entry name" value="bHLH_dom"/>
</dbReference>
<feature type="region of interest" description="Disordered" evidence="1">
    <location>
        <begin position="1"/>
        <end position="119"/>
    </location>
</feature>
<gene>
    <name evidence="3" type="ORF">BDZ90DRAFT_279561</name>
</gene>
<dbReference type="STRING" id="1569628.A0A316UR66"/>
<keyword evidence="4" id="KW-1185">Reference proteome</keyword>
<dbReference type="AlphaFoldDB" id="A0A316UR66"/>
<feature type="region of interest" description="Disordered" evidence="1">
    <location>
        <begin position="259"/>
        <end position="382"/>
    </location>
</feature>
<evidence type="ECO:0000313" key="4">
    <source>
        <dbReference type="Proteomes" id="UP000245884"/>
    </source>
</evidence>
<dbReference type="SMART" id="SM00353">
    <property type="entry name" value="HLH"/>
    <property type="match status" value="1"/>
</dbReference>
<sequence>MALALSTKSGHHDTMASSSLPIEPAQQQPLHPSHAKFSIADLMATNNDPRGAARTSNTTTADQSSDARSPPSRSSSRTAATASKPPIAPAEDGVDSTSPTSNLKQPRKSRVLRRKTDHSVIERRRREKINERLIRLQEMVPACRDEVMEMLDKKPLKRNGTGGSGKANLLTDEGERKAEIERKCSEEMVLEKLCIISHTVDYVMELRSQVAAYRRLCQCDPPVGDPAPRDPMMHLRFAHELLAAQGGDASEEITPPISAAADRSQSPTATTSTSNTANSSHSPEFEAASSNASMTAGSASVAAAPKRKRHWGSNRPPRAAPAARKKQRIVGTATPATNKTTRAAARAIAASSNGVPATRTYTDDEDDEESGAEEASDEEDDYDDEAFQMDDEHGCTAGCPLAAAAPATTASAAASSKRRFSDPLHNVQQQHQQLHQHSQKRQLAQPQRSALPSSYMRGEPTSTPAPAGGGQRHSALYAAASQQHHQGCVLSQMNAPTTKIPAGDRGDQECNHSACQYGTSEGEGTRCLELLASVSAVSQ</sequence>
<feature type="compositionally biased region" description="Polar residues" evidence="1">
    <location>
        <begin position="288"/>
        <end position="298"/>
    </location>
</feature>
<protein>
    <recommendedName>
        <fullName evidence="2">BHLH domain-containing protein</fullName>
    </recommendedName>
</protein>
<organism evidence="3 4">
    <name type="scientific">Jaminaea rosea</name>
    <dbReference type="NCBI Taxonomy" id="1569628"/>
    <lineage>
        <taxon>Eukaryota</taxon>
        <taxon>Fungi</taxon>
        <taxon>Dikarya</taxon>
        <taxon>Basidiomycota</taxon>
        <taxon>Ustilaginomycotina</taxon>
        <taxon>Exobasidiomycetes</taxon>
        <taxon>Microstromatales</taxon>
        <taxon>Microstromatales incertae sedis</taxon>
        <taxon>Jaminaea</taxon>
    </lineage>
</organism>
<dbReference type="InterPro" id="IPR036638">
    <property type="entry name" value="HLH_DNA-bd_sf"/>
</dbReference>
<evidence type="ECO:0000259" key="2">
    <source>
        <dbReference type="PROSITE" id="PS50888"/>
    </source>
</evidence>
<feature type="compositionally biased region" description="Low complexity" evidence="1">
    <location>
        <begin position="332"/>
        <end position="350"/>
    </location>
</feature>
<dbReference type="GO" id="GO:0046983">
    <property type="term" value="F:protein dimerization activity"/>
    <property type="evidence" value="ECO:0007669"/>
    <property type="project" value="InterPro"/>
</dbReference>
<proteinExistence type="predicted"/>
<dbReference type="Proteomes" id="UP000245884">
    <property type="component" value="Unassembled WGS sequence"/>
</dbReference>
<feature type="compositionally biased region" description="Basic residues" evidence="1">
    <location>
        <begin position="105"/>
        <end position="116"/>
    </location>
</feature>
<feature type="region of interest" description="Disordered" evidence="1">
    <location>
        <begin position="410"/>
        <end position="473"/>
    </location>
</feature>
<dbReference type="Gene3D" id="4.10.280.10">
    <property type="entry name" value="Helix-loop-helix DNA-binding domain"/>
    <property type="match status" value="1"/>
</dbReference>
<evidence type="ECO:0000313" key="3">
    <source>
        <dbReference type="EMBL" id="PWN27792.1"/>
    </source>
</evidence>
<feature type="compositionally biased region" description="Acidic residues" evidence="1">
    <location>
        <begin position="363"/>
        <end position="382"/>
    </location>
</feature>
<name>A0A316UR66_9BASI</name>
<dbReference type="GeneID" id="37031016"/>
<dbReference type="PANTHER" id="PTHR46266:SF4">
    <property type="entry name" value="TRANSCRIPTION FACTOR TT8"/>
    <property type="match status" value="1"/>
</dbReference>
<feature type="compositionally biased region" description="Polar residues" evidence="1">
    <location>
        <begin position="95"/>
        <end position="104"/>
    </location>
</feature>
<feature type="compositionally biased region" description="Low complexity" evidence="1">
    <location>
        <begin position="264"/>
        <end position="282"/>
    </location>
</feature>
<feature type="compositionally biased region" description="Polar residues" evidence="1">
    <location>
        <begin position="44"/>
        <end position="60"/>
    </location>
</feature>
<feature type="compositionally biased region" description="Low complexity" evidence="1">
    <location>
        <begin position="424"/>
        <end position="436"/>
    </location>
</feature>
<feature type="compositionally biased region" description="Low complexity" evidence="1">
    <location>
        <begin position="61"/>
        <end position="83"/>
    </location>
</feature>
<feature type="compositionally biased region" description="Polar residues" evidence="1">
    <location>
        <begin position="15"/>
        <end position="30"/>
    </location>
</feature>
<dbReference type="OrthoDB" id="690068at2759"/>
<dbReference type="PANTHER" id="PTHR46266">
    <property type="entry name" value="TRANSCRIPTION FACTOR TT8"/>
    <property type="match status" value="1"/>
</dbReference>
<accession>A0A316UR66</accession>
<dbReference type="Pfam" id="PF00010">
    <property type="entry name" value="HLH"/>
    <property type="match status" value="1"/>
</dbReference>